<keyword evidence="4" id="KW-1185">Reference proteome</keyword>
<protein>
    <submittedName>
        <fullName evidence="3">Uncharacterized protein</fullName>
    </submittedName>
</protein>
<accession>A0ABP0JLH6</accession>
<evidence type="ECO:0000313" key="3">
    <source>
        <dbReference type="EMBL" id="CAK9015284.1"/>
    </source>
</evidence>
<comment type="caution">
    <text evidence="3">The sequence shown here is derived from an EMBL/GenBank/DDBJ whole genome shotgun (WGS) entry which is preliminary data.</text>
</comment>
<feature type="compositionally biased region" description="Low complexity" evidence="1">
    <location>
        <begin position="58"/>
        <end position="77"/>
    </location>
</feature>
<feature type="region of interest" description="Disordered" evidence="1">
    <location>
        <begin position="42"/>
        <end position="77"/>
    </location>
</feature>
<name>A0ABP0JLH6_9DINO</name>
<sequence length="127" mass="13375">MCNMTRTPSNLFAQAFAQDQAARNFEKKLLKDRVPYGSPCLRHPMSEHWSEHPRLSDPSSSPPSSAAPGVSGAAGAAVPKVARPALPKAKAMELVELGTRQLVLLVAHEATLGARTPGAQISGEPGP</sequence>
<evidence type="ECO:0000313" key="4">
    <source>
        <dbReference type="Proteomes" id="UP001642464"/>
    </source>
</evidence>
<organism evidence="3 4">
    <name type="scientific">Durusdinium trenchii</name>
    <dbReference type="NCBI Taxonomy" id="1381693"/>
    <lineage>
        <taxon>Eukaryota</taxon>
        <taxon>Sar</taxon>
        <taxon>Alveolata</taxon>
        <taxon>Dinophyceae</taxon>
        <taxon>Suessiales</taxon>
        <taxon>Symbiodiniaceae</taxon>
        <taxon>Durusdinium</taxon>
    </lineage>
</organism>
<evidence type="ECO:0000256" key="1">
    <source>
        <dbReference type="SAM" id="MobiDB-lite"/>
    </source>
</evidence>
<feature type="compositionally biased region" description="Basic and acidic residues" evidence="1">
    <location>
        <begin position="44"/>
        <end position="55"/>
    </location>
</feature>
<dbReference type="EMBL" id="CAXAMM010006668">
    <property type="protein sequence ID" value="CAK9011785.1"/>
    <property type="molecule type" value="Genomic_DNA"/>
</dbReference>
<evidence type="ECO:0000313" key="2">
    <source>
        <dbReference type="EMBL" id="CAK9011785.1"/>
    </source>
</evidence>
<dbReference type="EMBL" id="CAXAMM010007779">
    <property type="protein sequence ID" value="CAK9015284.1"/>
    <property type="molecule type" value="Genomic_DNA"/>
</dbReference>
<dbReference type="Proteomes" id="UP001642464">
    <property type="component" value="Unassembled WGS sequence"/>
</dbReference>
<reference evidence="3 4" key="1">
    <citation type="submission" date="2024-02" db="EMBL/GenBank/DDBJ databases">
        <authorList>
            <person name="Chen Y."/>
            <person name="Shah S."/>
            <person name="Dougan E. K."/>
            <person name="Thang M."/>
            <person name="Chan C."/>
        </authorList>
    </citation>
    <scope>NUCLEOTIDE SEQUENCE [LARGE SCALE GENOMIC DNA]</scope>
</reference>
<proteinExistence type="predicted"/>
<gene>
    <name evidence="2" type="ORF">SCF082_LOCUS11233</name>
    <name evidence="3" type="ORF">SCF082_LOCUS12692</name>
</gene>